<proteinExistence type="predicted"/>
<reference evidence="1" key="2">
    <citation type="submission" date="2014-07" db="EMBL/GenBank/DDBJ databases">
        <title>Initial genome analysis of the psychrotolerant acidophile Acidithiobacillus ferrivorans CF27: insights into iron and sulfur oxidation pathways and into biofilm formation.</title>
        <authorList>
            <person name="Talla E."/>
            <person name="Hedrich S."/>
            <person name="Mangenot S."/>
            <person name="Ji B."/>
            <person name="Johnson D.B."/>
            <person name="Barbe V."/>
            <person name="Bonnefoy V."/>
        </authorList>
    </citation>
    <scope>NUCLEOTIDE SEQUENCE [LARGE SCALE GENOMIC DNA]</scope>
    <source>
        <strain evidence="1">CF27</strain>
    </source>
</reference>
<sequence>MRLALVSFTIGHSIVQLFSESCNIGRPGSQLLLGANDTCPVMMGLQSGNPFFQLVLSDLFMVELRAHLSDGPVMRERIRGRCPIRTCLGSGSEATDKQYTGHGYHPTVHDHAPVWRCAKVHQTSSSITHSWSLRAATASSIPLA</sequence>
<gene>
    <name evidence="1" type="ORF">AFERRI_30033</name>
    <name evidence="2" type="ORF">AFERRI_30050</name>
</gene>
<reference evidence="1" key="1">
    <citation type="submission" date="2014-03" db="EMBL/GenBank/DDBJ databases">
        <authorList>
            <person name="Genoscope - CEA"/>
        </authorList>
    </citation>
    <scope>NUCLEOTIDE SEQUENCE [LARGE SCALE GENOMIC DNA]</scope>
    <source>
        <strain evidence="1">CF27</strain>
    </source>
</reference>
<dbReference type="EMBL" id="LT841305">
    <property type="protein sequence ID" value="SMH66320.1"/>
    <property type="molecule type" value="Genomic_DNA"/>
</dbReference>
<evidence type="ECO:0000313" key="2">
    <source>
        <dbReference type="EMBL" id="SMH66320.1"/>
    </source>
</evidence>
<evidence type="ECO:0000313" key="3">
    <source>
        <dbReference type="Proteomes" id="UP000193925"/>
    </source>
</evidence>
<accession>A0A060UL42</accession>
<dbReference type="AlphaFoldDB" id="A0A060UL42"/>
<organism evidence="1">
    <name type="scientific">Acidithiobacillus ferrivorans</name>
    <dbReference type="NCBI Taxonomy" id="160808"/>
    <lineage>
        <taxon>Bacteria</taxon>
        <taxon>Pseudomonadati</taxon>
        <taxon>Pseudomonadota</taxon>
        <taxon>Acidithiobacillia</taxon>
        <taxon>Acidithiobacillales</taxon>
        <taxon>Acidithiobacillaceae</taxon>
        <taxon>Acidithiobacillus</taxon>
    </lineage>
</organism>
<reference evidence="2 3" key="3">
    <citation type="submission" date="2017-03" db="EMBL/GenBank/DDBJ databases">
        <authorList>
            <person name="Regsiter A."/>
            <person name="William W."/>
        </authorList>
    </citation>
    <scope>NUCLEOTIDE SEQUENCE [LARGE SCALE GENOMIC DNA]</scope>
    <source>
        <strain evidence="2">PRJEB5721</strain>
    </source>
</reference>
<name>A0A060UL42_9PROT</name>
<dbReference type="EMBL" id="CCCS020000023">
    <property type="protein sequence ID" value="CDQ09387.1"/>
    <property type="molecule type" value="Genomic_DNA"/>
</dbReference>
<keyword evidence="3" id="KW-1185">Reference proteome</keyword>
<evidence type="ECO:0000313" key="1">
    <source>
        <dbReference type="EMBL" id="CDQ09387.1"/>
    </source>
</evidence>
<protein>
    <submittedName>
        <fullName evidence="1">Uncharacterized protein</fullName>
    </submittedName>
</protein>
<dbReference type="Proteomes" id="UP000193925">
    <property type="component" value="Chromosome AFERRI"/>
</dbReference>